<name>C9ZPP5_TRYB9</name>
<accession>C9ZPP5</accession>
<keyword evidence="1" id="KW-1133">Transmembrane helix</keyword>
<feature type="transmembrane region" description="Helical" evidence="1">
    <location>
        <begin position="96"/>
        <end position="114"/>
    </location>
</feature>
<keyword evidence="1" id="KW-0472">Membrane</keyword>
<dbReference type="EMBL" id="FN554968">
    <property type="protein sequence ID" value="CBH11373.1"/>
    <property type="molecule type" value="Genomic_DNA"/>
</dbReference>
<evidence type="ECO:0000313" key="3">
    <source>
        <dbReference type="Proteomes" id="UP000002316"/>
    </source>
</evidence>
<dbReference type="KEGG" id="tbg:TbgDal_V5130"/>
<feature type="transmembrane region" description="Helical" evidence="1">
    <location>
        <begin position="29"/>
        <end position="52"/>
    </location>
</feature>
<evidence type="ECO:0000313" key="2">
    <source>
        <dbReference type="EMBL" id="CBH11373.1"/>
    </source>
</evidence>
<protein>
    <submittedName>
        <fullName evidence="2">Uncharacterized protein</fullName>
    </submittedName>
</protein>
<gene>
    <name evidence="2" type="ORF">TbgDal_V5130</name>
</gene>
<evidence type="ECO:0000256" key="1">
    <source>
        <dbReference type="SAM" id="Phobius"/>
    </source>
</evidence>
<dbReference type="Proteomes" id="UP000002316">
    <property type="component" value="Chromosome 5"/>
</dbReference>
<sequence>MRARNLAAGVTDKGPTKLIVLGVSLSSQLLFSTIFLASGLNTFSAVLVRIAVHSSSLFPSRYMSKLLGGSSLSRDGGVKEVLMWCKRWREMRNYSNYPLSFFSFLSFFFLPSLSGGMNRLLWLL</sequence>
<dbReference type="AlphaFoldDB" id="C9ZPP5"/>
<dbReference type="GeneID" id="23861528"/>
<reference evidence="3" key="1">
    <citation type="journal article" date="2010" name="PLoS Negl. Trop. Dis.">
        <title>The genome sequence of Trypanosoma brucei gambiense, causative agent of chronic human african trypanosomiasis.</title>
        <authorList>
            <person name="Jackson A.P."/>
            <person name="Sanders M."/>
            <person name="Berry A."/>
            <person name="McQuillan J."/>
            <person name="Aslett M.A."/>
            <person name="Quail M.A."/>
            <person name="Chukualim B."/>
            <person name="Capewell P."/>
            <person name="MacLeod A."/>
            <person name="Melville S.E."/>
            <person name="Gibson W."/>
            <person name="Barry J.D."/>
            <person name="Berriman M."/>
            <person name="Hertz-Fowler C."/>
        </authorList>
    </citation>
    <scope>NUCLEOTIDE SEQUENCE [LARGE SCALE GENOMIC DNA]</scope>
    <source>
        <strain evidence="3">MHOM/CI/86/DAL972</strain>
    </source>
</reference>
<dbReference type="RefSeq" id="XP_011773660.1">
    <property type="nucleotide sequence ID" value="XM_011775358.1"/>
</dbReference>
<organism evidence="2 3">
    <name type="scientific">Trypanosoma brucei gambiense (strain MHOM/CI/86/DAL972)</name>
    <dbReference type="NCBI Taxonomy" id="679716"/>
    <lineage>
        <taxon>Eukaryota</taxon>
        <taxon>Discoba</taxon>
        <taxon>Euglenozoa</taxon>
        <taxon>Kinetoplastea</taxon>
        <taxon>Metakinetoplastina</taxon>
        <taxon>Trypanosomatida</taxon>
        <taxon>Trypanosomatidae</taxon>
        <taxon>Trypanosoma</taxon>
    </lineage>
</organism>
<keyword evidence="1" id="KW-0812">Transmembrane</keyword>
<proteinExistence type="predicted"/>